<evidence type="ECO:0000313" key="2">
    <source>
        <dbReference type="Proteomes" id="UP000569329"/>
    </source>
</evidence>
<organism evidence="1 2">
    <name type="scientific">Halosaccharopolyspora lacisalsi</name>
    <dbReference type="NCBI Taxonomy" id="1000566"/>
    <lineage>
        <taxon>Bacteria</taxon>
        <taxon>Bacillati</taxon>
        <taxon>Actinomycetota</taxon>
        <taxon>Actinomycetes</taxon>
        <taxon>Pseudonocardiales</taxon>
        <taxon>Pseudonocardiaceae</taxon>
        <taxon>Halosaccharopolyspora</taxon>
    </lineage>
</organism>
<reference evidence="1 2" key="1">
    <citation type="submission" date="2020-07" db="EMBL/GenBank/DDBJ databases">
        <title>Sequencing the genomes of 1000 actinobacteria strains.</title>
        <authorList>
            <person name="Klenk H.-P."/>
        </authorList>
    </citation>
    <scope>NUCLEOTIDE SEQUENCE [LARGE SCALE GENOMIC DNA]</scope>
    <source>
        <strain evidence="1 2">DSM 45975</strain>
    </source>
</reference>
<dbReference type="EMBL" id="JACGWZ010000002">
    <property type="protein sequence ID" value="MBA8824809.1"/>
    <property type="molecule type" value="Genomic_DNA"/>
</dbReference>
<evidence type="ECO:0000313" key="1">
    <source>
        <dbReference type="EMBL" id="MBA8824809.1"/>
    </source>
</evidence>
<comment type="caution">
    <text evidence="1">The sequence shown here is derived from an EMBL/GenBank/DDBJ whole genome shotgun (WGS) entry which is preliminary data.</text>
</comment>
<dbReference type="Proteomes" id="UP000569329">
    <property type="component" value="Unassembled WGS sequence"/>
</dbReference>
<dbReference type="RefSeq" id="WP_182544015.1">
    <property type="nucleotide sequence ID" value="NZ_JACGWZ010000002.1"/>
</dbReference>
<protein>
    <submittedName>
        <fullName evidence="1">Uncharacterized protein</fullName>
    </submittedName>
</protein>
<gene>
    <name evidence="1" type="ORF">FHX42_002156</name>
</gene>
<dbReference type="AlphaFoldDB" id="A0A839DVL5"/>
<proteinExistence type="predicted"/>
<keyword evidence="2" id="KW-1185">Reference proteome</keyword>
<accession>A0A839DVL5</accession>
<name>A0A839DVL5_9PSEU</name>
<sequence length="152" mass="16788">MTDPLALDTQLRQHSRNTFGLDTALSGYLEAIRRATNVLELELTSASANHVDGRIELTLRAAPNVNIEWTPHRGWVLVCPGDPQRYYYRVGSEADAASVMPDPETVASWLLLVSEGNRDGHHESPEPLDPGDNALLDRMYTFGSGRDPYTPG</sequence>